<dbReference type="RefSeq" id="WP_233054949.1">
    <property type="nucleotide sequence ID" value="NZ_JAIMJA010000035.1"/>
</dbReference>
<dbReference type="Proteomes" id="UP001201273">
    <property type="component" value="Unassembled WGS sequence"/>
</dbReference>
<dbReference type="InterPro" id="IPR024410">
    <property type="entry name" value="Phage_TAC_12"/>
</dbReference>
<protein>
    <submittedName>
        <fullName evidence="1">Uncharacterized protein</fullName>
    </submittedName>
</protein>
<accession>A0ABS8WIL5</accession>
<dbReference type="EMBL" id="JAIMJA010000035">
    <property type="protein sequence ID" value="MCE2597200.1"/>
    <property type="molecule type" value="Genomic_DNA"/>
</dbReference>
<comment type="caution">
    <text evidence="1">The sequence shown here is derived from an EMBL/GenBank/DDBJ whole genome shotgun (WGS) entry which is preliminary data.</text>
</comment>
<dbReference type="Pfam" id="PF16462">
    <property type="entry name" value="Phage_TAC_14"/>
    <property type="match status" value="1"/>
</dbReference>
<organism evidence="1 2">
    <name type="scientific">Motilimonas cestriensis</name>
    <dbReference type="NCBI Taxonomy" id="2742685"/>
    <lineage>
        <taxon>Bacteria</taxon>
        <taxon>Pseudomonadati</taxon>
        <taxon>Pseudomonadota</taxon>
        <taxon>Gammaproteobacteria</taxon>
        <taxon>Alteromonadales</taxon>
        <taxon>Alteromonadales genera incertae sedis</taxon>
        <taxon>Motilimonas</taxon>
    </lineage>
</organism>
<name>A0ABS8WIL5_9GAMM</name>
<evidence type="ECO:0000313" key="1">
    <source>
        <dbReference type="EMBL" id="MCE2597200.1"/>
    </source>
</evidence>
<sequence>MSQSLKGLLLAAEKQSDRTINVLGHDFPVRRLTAARLAEFEQEQKNASDQNSGDAANRAAAGLVLESLLDESGQPMSATTTVDELLQAKSPASINSAMSELLKLNFMAEGASTKAKKK</sequence>
<evidence type="ECO:0000313" key="2">
    <source>
        <dbReference type="Proteomes" id="UP001201273"/>
    </source>
</evidence>
<proteinExistence type="predicted"/>
<keyword evidence="2" id="KW-1185">Reference proteome</keyword>
<gene>
    <name evidence="1" type="ORF">K6Y31_20715</name>
</gene>
<reference evidence="1 2" key="1">
    <citation type="journal article" date="2022" name="Environ. Microbiol. Rep.">
        <title>Eco-phylogenetic analyses reveal divergent evolution of vitamin B12 metabolism in the marine bacterial family 'Psychromonadaceae'.</title>
        <authorList>
            <person name="Jin X."/>
            <person name="Yang Y."/>
            <person name="Cao H."/>
            <person name="Gao B."/>
            <person name="Zhao Z."/>
        </authorList>
    </citation>
    <scope>NUCLEOTIDE SEQUENCE [LARGE SCALE GENOMIC DNA]</scope>
    <source>
        <strain evidence="1 2">MKS20</strain>
    </source>
</reference>